<evidence type="ECO:0000313" key="2">
    <source>
        <dbReference type="Proteomes" id="UP001168694"/>
    </source>
</evidence>
<sequence length="117" mass="13725">MKKIWESMTTYEKDLFIAREILRFSCFCKDGGTDWYNEQYSFGHWRYSTNLEDALDLFKRVMGEDKQAHIIMGIEDFQCNVIREGSKSLMVNLTSNSLPELFCLISIHLRGRTVQPS</sequence>
<proteinExistence type="predicted"/>
<name>A0ABT8ED72_9BACL</name>
<reference evidence="1" key="1">
    <citation type="submission" date="2023-06" db="EMBL/GenBank/DDBJ databases">
        <title>Draft Genome Sequences of Representative Paenibacillus Polymyxa, Bacillus cereus, Fictibacillus sp., and Brevibacillus agri Strains Isolated from Amazonian Dark Earth.</title>
        <authorList>
            <person name="Pellegrinetti T.A."/>
            <person name="Cunha I.C.M."/>
            <person name="Chaves M.G."/>
            <person name="Freitas A.S."/>
            <person name="Silva A.V.R."/>
            <person name="Tsai S.M."/>
            <person name="Mendes L.W."/>
        </authorList>
    </citation>
    <scope>NUCLEOTIDE SEQUENCE</scope>
    <source>
        <strain evidence="1">CENA-BCM004</strain>
    </source>
</reference>
<dbReference type="Proteomes" id="UP001168694">
    <property type="component" value="Unassembled WGS sequence"/>
</dbReference>
<evidence type="ECO:0000313" key="1">
    <source>
        <dbReference type="EMBL" id="MDN4075854.1"/>
    </source>
</evidence>
<dbReference type="RefSeq" id="WP_290401966.1">
    <property type="nucleotide sequence ID" value="NZ_JAUHLN010000007.1"/>
</dbReference>
<keyword evidence="2" id="KW-1185">Reference proteome</keyword>
<accession>A0ABT8ED72</accession>
<protein>
    <submittedName>
        <fullName evidence="1">Uncharacterized protein</fullName>
    </submittedName>
</protein>
<dbReference type="Gene3D" id="3.30.2120.10">
    <property type="entry name" value="Bacillus phage protein-like"/>
    <property type="match status" value="1"/>
</dbReference>
<organism evidence="1 2">
    <name type="scientific">Fictibacillus terranigra</name>
    <dbReference type="NCBI Taxonomy" id="3058424"/>
    <lineage>
        <taxon>Bacteria</taxon>
        <taxon>Bacillati</taxon>
        <taxon>Bacillota</taxon>
        <taxon>Bacilli</taxon>
        <taxon>Bacillales</taxon>
        <taxon>Fictibacillaceae</taxon>
        <taxon>Fictibacillus</taxon>
    </lineage>
</organism>
<gene>
    <name evidence="1" type="ORF">QYF49_23200</name>
</gene>
<dbReference type="EMBL" id="JAUHLN010000007">
    <property type="protein sequence ID" value="MDN4075854.1"/>
    <property type="molecule type" value="Genomic_DNA"/>
</dbReference>
<dbReference type="InterPro" id="IPR028985">
    <property type="entry name" value="Bacillus_phage_prot-like"/>
</dbReference>
<comment type="caution">
    <text evidence="1">The sequence shown here is derived from an EMBL/GenBank/DDBJ whole genome shotgun (WGS) entry which is preliminary data.</text>
</comment>